<evidence type="ECO:0000256" key="1">
    <source>
        <dbReference type="SAM" id="MobiDB-lite"/>
    </source>
</evidence>
<dbReference type="Proteomes" id="UP001430149">
    <property type="component" value="Unassembled WGS sequence"/>
</dbReference>
<dbReference type="EMBL" id="JADIKE010000039">
    <property type="protein sequence ID" value="MBM7127383.1"/>
    <property type="molecule type" value="Genomic_DNA"/>
</dbReference>
<feature type="region of interest" description="Disordered" evidence="1">
    <location>
        <begin position="60"/>
        <end position="114"/>
    </location>
</feature>
<reference evidence="2" key="1">
    <citation type="submission" date="2020-10" db="EMBL/GenBank/DDBJ databases">
        <title>Phylogeny of dyella-like bacteria.</title>
        <authorList>
            <person name="Fu J."/>
        </authorList>
    </citation>
    <scope>NUCLEOTIDE SEQUENCE</scope>
    <source>
        <strain evidence="2">DHOC52</strain>
    </source>
</reference>
<proteinExistence type="predicted"/>
<protein>
    <submittedName>
        <fullName evidence="2">Uncharacterized protein</fullName>
    </submittedName>
</protein>
<name>A0ABS2K837_9GAMM</name>
<dbReference type="RefSeq" id="WP_204683916.1">
    <property type="nucleotide sequence ID" value="NZ_BSNR01000014.1"/>
</dbReference>
<evidence type="ECO:0000313" key="2">
    <source>
        <dbReference type="EMBL" id="MBM7127383.1"/>
    </source>
</evidence>
<evidence type="ECO:0000313" key="3">
    <source>
        <dbReference type="Proteomes" id="UP001430149"/>
    </source>
</evidence>
<gene>
    <name evidence="2" type="ORF">ISP19_18565</name>
</gene>
<keyword evidence="3" id="KW-1185">Reference proteome</keyword>
<accession>A0ABS2K837</accession>
<comment type="caution">
    <text evidence="2">The sequence shown here is derived from an EMBL/GenBank/DDBJ whole genome shotgun (WGS) entry which is preliminary data.</text>
</comment>
<organism evidence="2 3">
    <name type="scientific">Dyella flava</name>
    <dbReference type="NCBI Taxonomy" id="1920170"/>
    <lineage>
        <taxon>Bacteria</taxon>
        <taxon>Pseudomonadati</taxon>
        <taxon>Pseudomonadota</taxon>
        <taxon>Gammaproteobacteria</taxon>
        <taxon>Lysobacterales</taxon>
        <taxon>Rhodanobacteraceae</taxon>
        <taxon>Dyella</taxon>
    </lineage>
</organism>
<feature type="compositionally biased region" description="Acidic residues" evidence="1">
    <location>
        <begin position="71"/>
        <end position="91"/>
    </location>
</feature>
<sequence length="114" mass="12452">MSDVVDFLERMGSEAHWRHAPAGEIEQALIEADIEIEMRSAILTNDVSELQALLGQVKLMDMQTPGPSPEEIPEEPEQPDPEKKEEEEEEGGTTGAKRSKDAGDSVFASSLSLS</sequence>